<keyword evidence="4" id="KW-1185">Reference proteome</keyword>
<evidence type="ECO:0000259" key="2">
    <source>
        <dbReference type="Pfam" id="PF21355"/>
    </source>
</evidence>
<dbReference type="VEuPathDB" id="VectorBase:HLOH_063103"/>
<gene>
    <name evidence="3" type="ORF">HPB48_023254</name>
</gene>
<dbReference type="SUPFAM" id="SSF49599">
    <property type="entry name" value="TRAF domain-like"/>
    <property type="match status" value="1"/>
</dbReference>
<evidence type="ECO:0000313" key="4">
    <source>
        <dbReference type="Proteomes" id="UP000821853"/>
    </source>
</evidence>
<sequence>MLVVFCLSSQIQCWNAPTGCSAVGSACEVLEHFDKECDLHPVDCLRCHKRIPHKDVIKHLGSADCCSPSAGETIATKSADSDICRATEMLGQLEQRLSSLHEYLQEKLEVFAKSMECSSTVTATEGGVADTLSSLGEMVKENSRASSMALSEIQEAALQLNKQVAAVEQYLQQMNEQMKEFKTWWKCSADEYEEKPAYVNINSETKALLFGSQPDTEEQGNITGVNEAVLRHAEVRPASADELERFRAEVHEKLCLLVTASNAILENTHRVSKPLKWSIFDWTKTKNTANLEGKIEVFAEKPKYFYGYSFLPGILIVTKEGVQALRFVIQVHKGAYDHLLTWPVTKKLCLKVLHPTDAEKTISVSLDTGMHAVPGFQLPTGPKNKGVLLERKILVGDLEGIGFVAEDKLNFKFEVFP</sequence>
<feature type="domain" description="TRAF1-6 MATH" evidence="2">
    <location>
        <begin position="306"/>
        <end position="412"/>
    </location>
</feature>
<name>A0A9J6H4W9_HAELO</name>
<keyword evidence="1" id="KW-0175">Coiled coil</keyword>
<proteinExistence type="predicted"/>
<dbReference type="InterPro" id="IPR049342">
    <property type="entry name" value="TRAF1-6_MATH_dom"/>
</dbReference>
<reference evidence="3 4" key="1">
    <citation type="journal article" date="2020" name="Cell">
        <title>Large-Scale Comparative Analyses of Tick Genomes Elucidate Their Genetic Diversity and Vector Capacities.</title>
        <authorList>
            <consortium name="Tick Genome and Microbiome Consortium (TIGMIC)"/>
            <person name="Jia N."/>
            <person name="Wang J."/>
            <person name="Shi W."/>
            <person name="Du L."/>
            <person name="Sun Y."/>
            <person name="Zhan W."/>
            <person name="Jiang J.F."/>
            <person name="Wang Q."/>
            <person name="Zhang B."/>
            <person name="Ji P."/>
            <person name="Bell-Sakyi L."/>
            <person name="Cui X.M."/>
            <person name="Yuan T.T."/>
            <person name="Jiang B.G."/>
            <person name="Yang W.F."/>
            <person name="Lam T.T."/>
            <person name="Chang Q.C."/>
            <person name="Ding S.J."/>
            <person name="Wang X.J."/>
            <person name="Zhu J.G."/>
            <person name="Ruan X.D."/>
            <person name="Zhao L."/>
            <person name="Wei J.T."/>
            <person name="Ye R.Z."/>
            <person name="Que T.C."/>
            <person name="Du C.H."/>
            <person name="Zhou Y.H."/>
            <person name="Cheng J.X."/>
            <person name="Dai P.F."/>
            <person name="Guo W.B."/>
            <person name="Han X.H."/>
            <person name="Huang E.J."/>
            <person name="Li L.F."/>
            <person name="Wei W."/>
            <person name="Gao Y.C."/>
            <person name="Liu J.Z."/>
            <person name="Shao H.Z."/>
            <person name="Wang X."/>
            <person name="Wang C.C."/>
            <person name="Yang T.C."/>
            <person name="Huo Q.B."/>
            <person name="Li W."/>
            <person name="Chen H.Y."/>
            <person name="Chen S.E."/>
            <person name="Zhou L.G."/>
            <person name="Ni X.B."/>
            <person name="Tian J.H."/>
            <person name="Sheng Y."/>
            <person name="Liu T."/>
            <person name="Pan Y.S."/>
            <person name="Xia L.Y."/>
            <person name="Li J."/>
            <person name="Zhao F."/>
            <person name="Cao W.C."/>
        </authorList>
    </citation>
    <scope>NUCLEOTIDE SEQUENCE [LARGE SCALE GENOMIC DNA]</scope>
    <source>
        <strain evidence="3">HaeL-2018</strain>
    </source>
</reference>
<dbReference type="Proteomes" id="UP000821853">
    <property type="component" value="Unassembled WGS sequence"/>
</dbReference>
<comment type="caution">
    <text evidence="3">The sequence shown here is derived from an EMBL/GenBank/DDBJ whole genome shotgun (WGS) entry which is preliminary data.</text>
</comment>
<accession>A0A9J6H4W9</accession>
<dbReference type="AlphaFoldDB" id="A0A9J6H4W9"/>
<evidence type="ECO:0000256" key="1">
    <source>
        <dbReference type="SAM" id="Coils"/>
    </source>
</evidence>
<dbReference type="Pfam" id="PF21355">
    <property type="entry name" value="TRAF-mep_MATH"/>
    <property type="match status" value="1"/>
</dbReference>
<protein>
    <recommendedName>
        <fullName evidence="2">TRAF1-6 MATH domain-containing protein</fullName>
    </recommendedName>
</protein>
<dbReference type="OrthoDB" id="5574452at2759"/>
<evidence type="ECO:0000313" key="3">
    <source>
        <dbReference type="EMBL" id="KAH9382698.1"/>
    </source>
</evidence>
<organism evidence="3 4">
    <name type="scientific">Haemaphysalis longicornis</name>
    <name type="common">Bush tick</name>
    <dbReference type="NCBI Taxonomy" id="44386"/>
    <lineage>
        <taxon>Eukaryota</taxon>
        <taxon>Metazoa</taxon>
        <taxon>Ecdysozoa</taxon>
        <taxon>Arthropoda</taxon>
        <taxon>Chelicerata</taxon>
        <taxon>Arachnida</taxon>
        <taxon>Acari</taxon>
        <taxon>Parasitiformes</taxon>
        <taxon>Ixodida</taxon>
        <taxon>Ixodoidea</taxon>
        <taxon>Ixodidae</taxon>
        <taxon>Haemaphysalinae</taxon>
        <taxon>Haemaphysalis</taxon>
    </lineage>
</organism>
<dbReference type="InterPro" id="IPR008974">
    <property type="entry name" value="TRAF-like"/>
</dbReference>
<dbReference type="EMBL" id="JABSTR010000201">
    <property type="protein sequence ID" value="KAH9382698.1"/>
    <property type="molecule type" value="Genomic_DNA"/>
</dbReference>
<dbReference type="Gene3D" id="2.60.210.10">
    <property type="entry name" value="Apoptosis, Tumor Necrosis Factor Receptor Associated Protein 2, Chain A"/>
    <property type="match status" value="1"/>
</dbReference>
<feature type="coiled-coil region" evidence="1">
    <location>
        <begin position="153"/>
        <end position="180"/>
    </location>
</feature>